<evidence type="ECO:0000259" key="2">
    <source>
        <dbReference type="Pfam" id="PF24883"/>
    </source>
</evidence>
<sequence>MHDHSFQAVLALVYADLLEFHRRAYKFVRMRFELWLKENGANALLWLCGKPGAGKRVLCSSLIQFLESRKINVFNFFCSYRDTTTINSTLLLRSFALQAIQKNPDLAVYIHNEVLPTWPIVSRRALMGLIPKVLQSVGSARLVVDGLDEWAPGEQSLMLEDLFQLLSSNPSSHICKIPISSRDVPTIS</sequence>
<dbReference type="SUPFAM" id="SSF52540">
    <property type="entry name" value="P-loop containing nucleoside triphosphate hydrolases"/>
    <property type="match status" value="1"/>
</dbReference>
<dbReference type="Gene3D" id="3.40.50.300">
    <property type="entry name" value="P-loop containing nucleotide triphosphate hydrolases"/>
    <property type="match status" value="1"/>
</dbReference>
<name>A0A6A6WYE2_9PLEO</name>
<feature type="domain" description="Nephrocystin 3-like N-terminal" evidence="2">
    <location>
        <begin position="31"/>
        <end position="182"/>
    </location>
</feature>
<dbReference type="EMBL" id="MU002172">
    <property type="protein sequence ID" value="KAF2788975.1"/>
    <property type="molecule type" value="Genomic_DNA"/>
</dbReference>
<dbReference type="Pfam" id="PF24883">
    <property type="entry name" value="NPHP3_N"/>
    <property type="match status" value="1"/>
</dbReference>
<dbReference type="InterPro" id="IPR056884">
    <property type="entry name" value="NPHP3-like_N"/>
</dbReference>
<gene>
    <name evidence="3" type="ORF">K505DRAFT_393493</name>
</gene>
<dbReference type="AlphaFoldDB" id="A0A6A6WYE2"/>
<dbReference type="InterPro" id="IPR027417">
    <property type="entry name" value="P-loop_NTPase"/>
</dbReference>
<dbReference type="PANTHER" id="PTHR10039">
    <property type="entry name" value="AMELOGENIN"/>
    <property type="match status" value="1"/>
</dbReference>
<evidence type="ECO:0000313" key="4">
    <source>
        <dbReference type="Proteomes" id="UP000799757"/>
    </source>
</evidence>
<keyword evidence="4" id="KW-1185">Reference proteome</keyword>
<dbReference type="PANTHER" id="PTHR10039:SF14">
    <property type="entry name" value="NACHT DOMAIN-CONTAINING PROTEIN"/>
    <property type="match status" value="1"/>
</dbReference>
<keyword evidence="1" id="KW-0677">Repeat</keyword>
<protein>
    <recommendedName>
        <fullName evidence="2">Nephrocystin 3-like N-terminal domain-containing protein</fullName>
    </recommendedName>
</protein>
<dbReference type="Proteomes" id="UP000799757">
    <property type="component" value="Unassembled WGS sequence"/>
</dbReference>
<accession>A0A6A6WYE2</accession>
<evidence type="ECO:0000256" key="1">
    <source>
        <dbReference type="ARBA" id="ARBA00022737"/>
    </source>
</evidence>
<evidence type="ECO:0000313" key="3">
    <source>
        <dbReference type="EMBL" id="KAF2788975.1"/>
    </source>
</evidence>
<dbReference type="OrthoDB" id="7464126at2759"/>
<reference evidence="3" key="1">
    <citation type="journal article" date="2020" name="Stud. Mycol.">
        <title>101 Dothideomycetes genomes: a test case for predicting lifestyles and emergence of pathogens.</title>
        <authorList>
            <person name="Haridas S."/>
            <person name="Albert R."/>
            <person name="Binder M."/>
            <person name="Bloem J."/>
            <person name="Labutti K."/>
            <person name="Salamov A."/>
            <person name="Andreopoulos B."/>
            <person name="Baker S."/>
            <person name="Barry K."/>
            <person name="Bills G."/>
            <person name="Bluhm B."/>
            <person name="Cannon C."/>
            <person name="Castanera R."/>
            <person name="Culley D."/>
            <person name="Daum C."/>
            <person name="Ezra D."/>
            <person name="Gonzalez J."/>
            <person name="Henrissat B."/>
            <person name="Kuo A."/>
            <person name="Liang C."/>
            <person name="Lipzen A."/>
            <person name="Lutzoni F."/>
            <person name="Magnuson J."/>
            <person name="Mondo S."/>
            <person name="Nolan M."/>
            <person name="Ohm R."/>
            <person name="Pangilinan J."/>
            <person name="Park H.-J."/>
            <person name="Ramirez L."/>
            <person name="Alfaro M."/>
            <person name="Sun H."/>
            <person name="Tritt A."/>
            <person name="Yoshinaga Y."/>
            <person name="Zwiers L.-H."/>
            <person name="Turgeon B."/>
            <person name="Goodwin S."/>
            <person name="Spatafora J."/>
            <person name="Crous P."/>
            <person name="Grigoriev I."/>
        </authorList>
    </citation>
    <scope>NUCLEOTIDE SEQUENCE</scope>
    <source>
        <strain evidence="3">CBS 109.77</strain>
    </source>
</reference>
<organism evidence="3 4">
    <name type="scientific">Melanomma pulvis-pyrius CBS 109.77</name>
    <dbReference type="NCBI Taxonomy" id="1314802"/>
    <lineage>
        <taxon>Eukaryota</taxon>
        <taxon>Fungi</taxon>
        <taxon>Dikarya</taxon>
        <taxon>Ascomycota</taxon>
        <taxon>Pezizomycotina</taxon>
        <taxon>Dothideomycetes</taxon>
        <taxon>Pleosporomycetidae</taxon>
        <taxon>Pleosporales</taxon>
        <taxon>Melanommataceae</taxon>
        <taxon>Melanomma</taxon>
    </lineage>
</organism>
<proteinExistence type="predicted"/>